<sequence length="172" mass="18509">MRRTMSALVVLVLALVGGAGTAAADPESGSADADSIALLTLTTIPGGWQDRTDLRPILEIFADGRAIKKPDAASADRKPETPPQQLEGKIRPEVVRSALTEIKELATLDLGTPSITDHGTQIIDLMPQPPEQTVHLIVYAPDLSEGLTTDQQSARKRFADLYRTLLDAFVKN</sequence>
<accession>A0ABV3FP05</accession>
<dbReference type="EMBL" id="JBFAKC010000002">
    <property type="protein sequence ID" value="MEV0707151.1"/>
    <property type="molecule type" value="Genomic_DNA"/>
</dbReference>
<name>A0ABV3FP05_9NOCA</name>
<gene>
    <name evidence="2" type="ORF">AB0I48_06250</name>
</gene>
<evidence type="ECO:0000313" key="2">
    <source>
        <dbReference type="EMBL" id="MEV0707151.1"/>
    </source>
</evidence>
<evidence type="ECO:0000313" key="3">
    <source>
        <dbReference type="Proteomes" id="UP001551695"/>
    </source>
</evidence>
<proteinExistence type="predicted"/>
<dbReference type="RefSeq" id="WP_355090591.1">
    <property type="nucleotide sequence ID" value="NZ_JBEXKW010000102.1"/>
</dbReference>
<feature type="signal peptide" evidence="1">
    <location>
        <begin position="1"/>
        <end position="24"/>
    </location>
</feature>
<comment type="caution">
    <text evidence="2">The sequence shown here is derived from an EMBL/GenBank/DDBJ whole genome shotgun (WGS) entry which is preliminary data.</text>
</comment>
<dbReference type="Proteomes" id="UP001551695">
    <property type="component" value="Unassembled WGS sequence"/>
</dbReference>
<evidence type="ECO:0008006" key="4">
    <source>
        <dbReference type="Google" id="ProtNLM"/>
    </source>
</evidence>
<protein>
    <recommendedName>
        <fullName evidence="4">DUF1795 domain-containing protein</fullName>
    </recommendedName>
</protein>
<organism evidence="2 3">
    <name type="scientific">Nocardia aurea</name>
    <dbReference type="NCBI Taxonomy" id="2144174"/>
    <lineage>
        <taxon>Bacteria</taxon>
        <taxon>Bacillati</taxon>
        <taxon>Actinomycetota</taxon>
        <taxon>Actinomycetes</taxon>
        <taxon>Mycobacteriales</taxon>
        <taxon>Nocardiaceae</taxon>
        <taxon>Nocardia</taxon>
    </lineage>
</organism>
<keyword evidence="3" id="KW-1185">Reference proteome</keyword>
<reference evidence="2 3" key="1">
    <citation type="submission" date="2024-06" db="EMBL/GenBank/DDBJ databases">
        <title>The Natural Products Discovery Center: Release of the First 8490 Sequenced Strains for Exploring Actinobacteria Biosynthetic Diversity.</title>
        <authorList>
            <person name="Kalkreuter E."/>
            <person name="Kautsar S.A."/>
            <person name="Yang D."/>
            <person name="Bader C.D."/>
            <person name="Teijaro C.N."/>
            <person name="Fluegel L."/>
            <person name="Davis C.M."/>
            <person name="Simpson J.R."/>
            <person name="Lauterbach L."/>
            <person name="Steele A.D."/>
            <person name="Gui C."/>
            <person name="Meng S."/>
            <person name="Li G."/>
            <person name="Viehrig K."/>
            <person name="Ye F."/>
            <person name="Su P."/>
            <person name="Kiefer A.F."/>
            <person name="Nichols A."/>
            <person name="Cepeda A.J."/>
            <person name="Yan W."/>
            <person name="Fan B."/>
            <person name="Jiang Y."/>
            <person name="Adhikari A."/>
            <person name="Zheng C.-J."/>
            <person name="Schuster L."/>
            <person name="Cowan T.M."/>
            <person name="Smanski M.J."/>
            <person name="Chevrette M.G."/>
            <person name="De Carvalho L.P.S."/>
            <person name="Shen B."/>
        </authorList>
    </citation>
    <scope>NUCLEOTIDE SEQUENCE [LARGE SCALE GENOMIC DNA]</scope>
    <source>
        <strain evidence="2 3">NPDC050403</strain>
    </source>
</reference>
<evidence type="ECO:0000256" key="1">
    <source>
        <dbReference type="SAM" id="SignalP"/>
    </source>
</evidence>
<feature type="chain" id="PRO_5045295997" description="DUF1795 domain-containing protein" evidence="1">
    <location>
        <begin position="25"/>
        <end position="172"/>
    </location>
</feature>
<keyword evidence="1" id="KW-0732">Signal</keyword>